<evidence type="ECO:0000256" key="1">
    <source>
        <dbReference type="SAM" id="MobiDB-lite"/>
    </source>
</evidence>
<feature type="region of interest" description="Disordered" evidence="1">
    <location>
        <begin position="318"/>
        <end position="383"/>
    </location>
</feature>
<organism evidence="3 4">
    <name type="scientific">Achaetomium macrosporum</name>
    <dbReference type="NCBI Taxonomy" id="79813"/>
    <lineage>
        <taxon>Eukaryota</taxon>
        <taxon>Fungi</taxon>
        <taxon>Dikarya</taxon>
        <taxon>Ascomycota</taxon>
        <taxon>Pezizomycotina</taxon>
        <taxon>Sordariomycetes</taxon>
        <taxon>Sordariomycetidae</taxon>
        <taxon>Sordariales</taxon>
        <taxon>Chaetomiaceae</taxon>
        <taxon>Achaetomium</taxon>
    </lineage>
</organism>
<reference evidence="3" key="2">
    <citation type="submission" date="2023-05" db="EMBL/GenBank/DDBJ databases">
        <authorList>
            <consortium name="Lawrence Berkeley National Laboratory"/>
            <person name="Steindorff A."/>
            <person name="Hensen N."/>
            <person name="Bonometti L."/>
            <person name="Westerberg I."/>
            <person name="Brannstrom I.O."/>
            <person name="Guillou S."/>
            <person name="Cros-Aarteil S."/>
            <person name="Calhoun S."/>
            <person name="Haridas S."/>
            <person name="Kuo A."/>
            <person name="Mondo S."/>
            <person name="Pangilinan J."/>
            <person name="Riley R."/>
            <person name="Labutti K."/>
            <person name="Andreopoulos B."/>
            <person name="Lipzen A."/>
            <person name="Chen C."/>
            <person name="Yanf M."/>
            <person name="Daum C."/>
            <person name="Ng V."/>
            <person name="Clum A."/>
            <person name="Ohm R."/>
            <person name="Martin F."/>
            <person name="Silar P."/>
            <person name="Natvig D."/>
            <person name="Lalanne C."/>
            <person name="Gautier V."/>
            <person name="Ament-Velasquez S.L."/>
            <person name="Kruys A."/>
            <person name="Hutchinson M.I."/>
            <person name="Powell A.J."/>
            <person name="Barry K."/>
            <person name="Miller A.N."/>
            <person name="Grigoriev I.V."/>
            <person name="Debuchy R."/>
            <person name="Gladieux P."/>
            <person name="Thoren M.H."/>
            <person name="Johannesson H."/>
        </authorList>
    </citation>
    <scope>NUCLEOTIDE SEQUENCE</scope>
    <source>
        <strain evidence="3">CBS 532.94</strain>
    </source>
</reference>
<feature type="compositionally biased region" description="Pro residues" evidence="1">
    <location>
        <begin position="22"/>
        <end position="40"/>
    </location>
</feature>
<dbReference type="PANTHER" id="PTHR15629:SF8">
    <property type="entry name" value="DUF500 DOMAIN PROTEIN (AFU_ORTHOLOGUE AFUA_5G07310)"/>
    <property type="match status" value="1"/>
</dbReference>
<keyword evidence="4" id="KW-1185">Reference proteome</keyword>
<dbReference type="Pfam" id="PF04366">
    <property type="entry name" value="Ysc84"/>
    <property type="match status" value="2"/>
</dbReference>
<evidence type="ECO:0000313" key="4">
    <source>
        <dbReference type="Proteomes" id="UP001303760"/>
    </source>
</evidence>
<proteinExistence type="predicted"/>
<feature type="compositionally biased region" description="Low complexity" evidence="1">
    <location>
        <begin position="169"/>
        <end position="197"/>
    </location>
</feature>
<dbReference type="InterPro" id="IPR051702">
    <property type="entry name" value="SH3_domain_YSC84-like"/>
</dbReference>
<feature type="compositionally biased region" description="Low complexity" evidence="1">
    <location>
        <begin position="561"/>
        <end position="573"/>
    </location>
</feature>
<feature type="compositionally biased region" description="Basic and acidic residues" evidence="1">
    <location>
        <begin position="318"/>
        <end position="336"/>
    </location>
</feature>
<sequence length="617" mass="64030">MSGNEKQQPPANPAAPQGQQYFPPPPPGPPPIHPSQAPPPKHPDETPIPDYEIPGYNPAQPQFAPPPTADDEDIYNATPTDEHPPKWGHGHHQHQEGDGEGGKKKSHRLSAFGAAFSSKVAGPVNALAHKFGAEGFLPESLDKECEKAARILKGFCKDGIYNETVPPNAAVTTTGPSTTTATPNAPAIEEPPSSPSNKGKKGRVLLTIPSKVIARAQGLAIFTAVRLGFQATGSSGSGILLARLPDGSWSPPSGIQITSIGAGFVAGVDIYDCVIVINTREALEMFTKTRLSLGSDLAVTAGPFGAGGALDWGVPARQREAERRELEGKGKGKAGEQHPAATTLSPPPLSADNTRFQTGPVPEAQQGMGEEDAKEKAKRERRPSPFREAIKKPVYSYVKSRGLFAGVQIDGTVIAEREGANAKFYGQPVPVAKILKGEVPARGPPGMWPDAAKGLFEVLKGAEGWRGQQQGRPVSPVSPGLVGDIRTGAVPHSGAAAGTGTPPSYGPPAGTGAPPSTWVPPPPTGVPDVTAGMQNLSVGSSSAAGAGPSTGPSYPPSPTDAASAKAAEAAAEVAHSEHLPPPPPMYSELHGDQDLPPAYVEDERYPHAGQDSKTGRH</sequence>
<dbReference type="EMBL" id="MU860151">
    <property type="protein sequence ID" value="KAK4237177.1"/>
    <property type="molecule type" value="Genomic_DNA"/>
</dbReference>
<feature type="compositionally biased region" description="Basic and acidic residues" evidence="1">
    <location>
        <begin position="93"/>
        <end position="103"/>
    </location>
</feature>
<feature type="compositionally biased region" description="Low complexity" evidence="1">
    <location>
        <begin position="493"/>
        <end position="516"/>
    </location>
</feature>
<dbReference type="CDD" id="cd11524">
    <property type="entry name" value="SYLF"/>
    <property type="match status" value="1"/>
</dbReference>
<dbReference type="AlphaFoldDB" id="A0AAN7C8Y4"/>
<feature type="region of interest" description="Disordered" evidence="1">
    <location>
        <begin position="1"/>
        <end position="106"/>
    </location>
</feature>
<evidence type="ECO:0000259" key="2">
    <source>
        <dbReference type="Pfam" id="PF04366"/>
    </source>
</evidence>
<dbReference type="Proteomes" id="UP001303760">
    <property type="component" value="Unassembled WGS sequence"/>
</dbReference>
<feature type="region of interest" description="Disordered" evidence="1">
    <location>
        <begin position="465"/>
        <end position="617"/>
    </location>
</feature>
<evidence type="ECO:0000313" key="3">
    <source>
        <dbReference type="EMBL" id="KAK4237177.1"/>
    </source>
</evidence>
<dbReference type="GO" id="GO:0035091">
    <property type="term" value="F:phosphatidylinositol binding"/>
    <property type="evidence" value="ECO:0007669"/>
    <property type="project" value="TreeGrafter"/>
</dbReference>
<feature type="region of interest" description="Disordered" evidence="1">
    <location>
        <begin position="167"/>
        <end position="201"/>
    </location>
</feature>
<protein>
    <recommendedName>
        <fullName evidence="2">Ysc84 actin-binding domain-containing protein</fullName>
    </recommendedName>
</protein>
<gene>
    <name evidence="3" type="ORF">C8A03DRAFT_34868</name>
</gene>
<name>A0AAN7C8Y4_9PEZI</name>
<feature type="compositionally biased region" description="Low complexity" evidence="1">
    <location>
        <begin position="537"/>
        <end position="552"/>
    </location>
</feature>
<feature type="domain" description="Ysc84 actin-binding" evidence="2">
    <location>
        <begin position="259"/>
        <end position="314"/>
    </location>
</feature>
<feature type="compositionally biased region" description="Basic and acidic residues" evidence="1">
    <location>
        <begin position="371"/>
        <end position="383"/>
    </location>
</feature>
<dbReference type="InterPro" id="IPR007461">
    <property type="entry name" value="Ysc84_actin-binding"/>
</dbReference>
<accession>A0AAN7C8Y4</accession>
<comment type="caution">
    <text evidence="3">The sequence shown here is derived from an EMBL/GenBank/DDBJ whole genome shotgun (WGS) entry which is preliminary data.</text>
</comment>
<dbReference type="PANTHER" id="PTHR15629">
    <property type="entry name" value="SH3YL1 PROTEIN"/>
    <property type="match status" value="1"/>
</dbReference>
<reference evidence="3" key="1">
    <citation type="journal article" date="2023" name="Mol. Phylogenet. Evol.">
        <title>Genome-scale phylogeny and comparative genomics of the fungal order Sordariales.</title>
        <authorList>
            <person name="Hensen N."/>
            <person name="Bonometti L."/>
            <person name="Westerberg I."/>
            <person name="Brannstrom I.O."/>
            <person name="Guillou S."/>
            <person name="Cros-Aarteil S."/>
            <person name="Calhoun S."/>
            <person name="Haridas S."/>
            <person name="Kuo A."/>
            <person name="Mondo S."/>
            <person name="Pangilinan J."/>
            <person name="Riley R."/>
            <person name="LaButti K."/>
            <person name="Andreopoulos B."/>
            <person name="Lipzen A."/>
            <person name="Chen C."/>
            <person name="Yan M."/>
            <person name="Daum C."/>
            <person name="Ng V."/>
            <person name="Clum A."/>
            <person name="Steindorff A."/>
            <person name="Ohm R.A."/>
            <person name="Martin F."/>
            <person name="Silar P."/>
            <person name="Natvig D.O."/>
            <person name="Lalanne C."/>
            <person name="Gautier V."/>
            <person name="Ament-Velasquez S.L."/>
            <person name="Kruys A."/>
            <person name="Hutchinson M.I."/>
            <person name="Powell A.J."/>
            <person name="Barry K."/>
            <person name="Miller A.N."/>
            <person name="Grigoriev I.V."/>
            <person name="Debuchy R."/>
            <person name="Gladieux P."/>
            <person name="Hiltunen Thoren M."/>
            <person name="Johannesson H."/>
        </authorList>
    </citation>
    <scope>NUCLEOTIDE SEQUENCE</scope>
    <source>
        <strain evidence="3">CBS 532.94</strain>
    </source>
</reference>
<feature type="domain" description="Ysc84 actin-binding" evidence="2">
    <location>
        <begin position="374"/>
        <end position="461"/>
    </location>
</feature>